<dbReference type="Gene3D" id="3.40.50.2300">
    <property type="match status" value="2"/>
</dbReference>
<dbReference type="GO" id="GO:0030313">
    <property type="term" value="C:cell envelope"/>
    <property type="evidence" value="ECO:0007669"/>
    <property type="project" value="UniProtKB-SubCell"/>
</dbReference>
<name>A0A1I3E4Z6_9MICO</name>
<evidence type="ECO:0000259" key="5">
    <source>
        <dbReference type="Pfam" id="PF13407"/>
    </source>
</evidence>
<dbReference type="PANTHER" id="PTHR46847">
    <property type="entry name" value="D-ALLOSE-BINDING PERIPLASMIC PROTEIN-RELATED"/>
    <property type="match status" value="1"/>
</dbReference>
<evidence type="ECO:0000313" key="9">
    <source>
        <dbReference type="Proteomes" id="UP000297963"/>
    </source>
</evidence>
<evidence type="ECO:0000256" key="3">
    <source>
        <dbReference type="ARBA" id="ARBA00022729"/>
    </source>
</evidence>
<comment type="similarity">
    <text evidence="2">Belongs to the bacterial solute-binding protein 2 family.</text>
</comment>
<dbReference type="GO" id="GO:0030246">
    <property type="term" value="F:carbohydrate binding"/>
    <property type="evidence" value="ECO:0007669"/>
    <property type="project" value="UniProtKB-ARBA"/>
</dbReference>
<feature type="signal peptide" evidence="4">
    <location>
        <begin position="1"/>
        <end position="23"/>
    </location>
</feature>
<dbReference type="InterPro" id="IPR028082">
    <property type="entry name" value="Peripla_BP_I"/>
</dbReference>
<proteinExistence type="inferred from homology"/>
<accession>A0A1I3E4Z6</accession>
<evidence type="ECO:0000313" key="8">
    <source>
        <dbReference type="Proteomes" id="UP000199681"/>
    </source>
</evidence>
<dbReference type="STRING" id="995038.SAMN05216274_1232"/>
<dbReference type="EMBL" id="SOFE01000025">
    <property type="protein sequence ID" value="TFB82420.1"/>
    <property type="molecule type" value="Genomic_DNA"/>
</dbReference>
<dbReference type="InterPro" id="IPR025997">
    <property type="entry name" value="SBP_2_dom"/>
</dbReference>
<dbReference type="Proteomes" id="UP000199681">
    <property type="component" value="Unassembled WGS sequence"/>
</dbReference>
<protein>
    <submittedName>
        <fullName evidence="6">Ribose transport system substrate-binding protein</fullName>
    </submittedName>
    <submittedName>
        <fullName evidence="7">Sugar ABC transporter substrate-binding protein</fullName>
    </submittedName>
</protein>
<evidence type="ECO:0000256" key="2">
    <source>
        <dbReference type="ARBA" id="ARBA00007639"/>
    </source>
</evidence>
<dbReference type="PROSITE" id="PS51257">
    <property type="entry name" value="PROKAR_LIPOPROTEIN"/>
    <property type="match status" value="1"/>
</dbReference>
<evidence type="ECO:0000313" key="7">
    <source>
        <dbReference type="EMBL" id="TFB82420.1"/>
    </source>
</evidence>
<feature type="domain" description="Periplasmic binding protein" evidence="5">
    <location>
        <begin position="66"/>
        <end position="320"/>
    </location>
</feature>
<dbReference type="RefSeq" id="WP_092452692.1">
    <property type="nucleotide sequence ID" value="NZ_BKAC01000027.1"/>
</dbReference>
<evidence type="ECO:0000256" key="1">
    <source>
        <dbReference type="ARBA" id="ARBA00004196"/>
    </source>
</evidence>
<keyword evidence="8" id="KW-1185">Reference proteome</keyword>
<dbReference type="Proteomes" id="UP000297963">
    <property type="component" value="Unassembled WGS sequence"/>
</dbReference>
<sequence>MLKKVGFSVAAVALVLASTGCQASSIASNSGSTDGGGQKYESLPYTDILPVDEGAIGGADSDVITIGFSQTCFNHPWRTAMIESAEAEVARHPGVELVVTDGNCDVADQANDVSDLMSRGVDAIILSPVESAGLAPAAKRVMDAGIPLIVLDRDVPAEKTVFVGQSNVEMAYDTAMAMIDDLGGQGKILEITGLSGSSAATDRSAGLRQALEEYPGIEILAVGDGEWVREPAVGVMDDWLTKYDQIDAVFSHAEESSWGAQQAIANAGRCDDGIRHYTHDGSAPGFEWVRDGGFQADGNYSPFIGDIGVRAAILALQGEEITGAEAYDEPGLKLQLPSLPAVVPDNADEWIPNGWGDFETPVDPCA</sequence>
<evidence type="ECO:0000313" key="6">
    <source>
        <dbReference type="EMBL" id="SFH94060.1"/>
    </source>
</evidence>
<dbReference type="CDD" id="cd06308">
    <property type="entry name" value="PBP1_sensor_kinase-like"/>
    <property type="match status" value="1"/>
</dbReference>
<dbReference type="PANTHER" id="PTHR46847:SF1">
    <property type="entry name" value="D-ALLOSE-BINDING PERIPLASMIC PROTEIN-RELATED"/>
    <property type="match status" value="1"/>
</dbReference>
<keyword evidence="3 4" id="KW-0732">Signal</keyword>
<comment type="caution">
    <text evidence="7">The sequence shown here is derived from an EMBL/GenBank/DDBJ whole genome shotgun (WGS) entry which is preliminary data.</text>
</comment>
<dbReference type="SUPFAM" id="SSF53822">
    <property type="entry name" value="Periplasmic binding protein-like I"/>
    <property type="match status" value="1"/>
</dbReference>
<organism evidence="7 9">
    <name type="scientific">Cryobacterium levicorallinum</name>
    <dbReference type="NCBI Taxonomy" id="995038"/>
    <lineage>
        <taxon>Bacteria</taxon>
        <taxon>Bacillati</taxon>
        <taxon>Actinomycetota</taxon>
        <taxon>Actinomycetes</taxon>
        <taxon>Micrococcales</taxon>
        <taxon>Microbacteriaceae</taxon>
        <taxon>Cryobacterium</taxon>
    </lineage>
</organism>
<feature type="chain" id="PRO_5044559413" evidence="4">
    <location>
        <begin position="24"/>
        <end position="366"/>
    </location>
</feature>
<evidence type="ECO:0000256" key="4">
    <source>
        <dbReference type="SAM" id="SignalP"/>
    </source>
</evidence>
<dbReference type="Pfam" id="PF13407">
    <property type="entry name" value="Peripla_BP_4"/>
    <property type="match status" value="1"/>
</dbReference>
<dbReference type="EMBL" id="FOPW01000023">
    <property type="protein sequence ID" value="SFH94060.1"/>
    <property type="molecule type" value="Genomic_DNA"/>
</dbReference>
<reference evidence="7 9" key="2">
    <citation type="submission" date="2019-03" db="EMBL/GenBank/DDBJ databases">
        <title>Genomics of glacier-inhabiting Cryobacterium strains.</title>
        <authorList>
            <person name="Liu Q."/>
            <person name="Xin Y.-H."/>
        </authorList>
    </citation>
    <scope>NUCLEOTIDE SEQUENCE [LARGE SCALE GENOMIC DNA]</scope>
    <source>
        <strain evidence="7 9">Hh34</strain>
    </source>
</reference>
<gene>
    <name evidence="7" type="ORF">E3O11_15015</name>
    <name evidence="6" type="ORF">SAMN05216274_1232</name>
</gene>
<comment type="subcellular location">
    <subcellularLocation>
        <location evidence="1">Cell envelope</location>
    </subcellularLocation>
</comment>
<dbReference type="AlphaFoldDB" id="A0A1I3E4Z6"/>
<reference evidence="6 8" key="1">
    <citation type="submission" date="2016-10" db="EMBL/GenBank/DDBJ databases">
        <authorList>
            <person name="Varghese N."/>
            <person name="Submissions S."/>
        </authorList>
    </citation>
    <scope>NUCLEOTIDE SEQUENCE [LARGE SCALE GENOMIC DNA]</scope>
    <source>
        <strain evidence="6 8">GMCC 1.11211</strain>
    </source>
</reference>